<dbReference type="InterPro" id="IPR050753">
    <property type="entry name" value="Peptidase_M14_domain"/>
</dbReference>
<gene>
    <name evidence="12" type="ORF">GPM918_LOCUS1972</name>
    <name evidence="13" type="ORF">SRO942_LOCUS1972</name>
</gene>
<dbReference type="Pfam" id="PF00246">
    <property type="entry name" value="Peptidase_M14"/>
    <property type="match status" value="1"/>
</dbReference>
<keyword evidence="7" id="KW-0862">Zinc</keyword>
<keyword evidence="6" id="KW-0378">Hydrolase</keyword>
<evidence type="ECO:0000256" key="8">
    <source>
        <dbReference type="ARBA" id="ARBA00023180"/>
    </source>
</evidence>
<evidence type="ECO:0000256" key="5">
    <source>
        <dbReference type="ARBA" id="ARBA00022723"/>
    </source>
</evidence>
<dbReference type="Proteomes" id="UP000663829">
    <property type="component" value="Unassembled WGS sequence"/>
</dbReference>
<dbReference type="FunFam" id="3.40.630.10:FF:000020">
    <property type="entry name" value="Carboxypeptidase D"/>
    <property type="match status" value="1"/>
</dbReference>
<dbReference type="Proteomes" id="UP000681722">
    <property type="component" value="Unassembled WGS sequence"/>
</dbReference>
<dbReference type="CDD" id="cd03858">
    <property type="entry name" value="M14_CP_N-E_like"/>
    <property type="match status" value="1"/>
</dbReference>
<evidence type="ECO:0000259" key="11">
    <source>
        <dbReference type="PROSITE" id="PS52035"/>
    </source>
</evidence>
<evidence type="ECO:0000256" key="6">
    <source>
        <dbReference type="ARBA" id="ARBA00022801"/>
    </source>
</evidence>
<comment type="similarity">
    <text evidence="2 9">Belongs to the peptidase M14 family.</text>
</comment>
<dbReference type="PANTHER" id="PTHR11532">
    <property type="entry name" value="PROTEASE M14 CARBOXYPEPTIDASE"/>
    <property type="match status" value="1"/>
</dbReference>
<dbReference type="Pfam" id="PF13620">
    <property type="entry name" value="CarboxypepD_reg"/>
    <property type="match status" value="1"/>
</dbReference>
<keyword evidence="5" id="KW-0479">Metal-binding</keyword>
<dbReference type="GO" id="GO:0016485">
    <property type="term" value="P:protein processing"/>
    <property type="evidence" value="ECO:0007669"/>
    <property type="project" value="TreeGrafter"/>
</dbReference>
<reference evidence="12" key="1">
    <citation type="submission" date="2021-02" db="EMBL/GenBank/DDBJ databases">
        <authorList>
            <person name="Nowell W R."/>
        </authorList>
    </citation>
    <scope>NUCLEOTIDE SEQUENCE</scope>
</reference>
<dbReference type="GO" id="GO:0005615">
    <property type="term" value="C:extracellular space"/>
    <property type="evidence" value="ECO:0007669"/>
    <property type="project" value="TreeGrafter"/>
</dbReference>
<dbReference type="SMART" id="SM00631">
    <property type="entry name" value="Zn_pept"/>
    <property type="match status" value="1"/>
</dbReference>
<dbReference type="InterPro" id="IPR000834">
    <property type="entry name" value="Peptidase_M14"/>
</dbReference>
<dbReference type="EMBL" id="CAJOBC010000204">
    <property type="protein sequence ID" value="CAF3554058.1"/>
    <property type="molecule type" value="Genomic_DNA"/>
</dbReference>
<dbReference type="AlphaFoldDB" id="A0A813QUU0"/>
<proteinExistence type="inferred from homology"/>
<dbReference type="OrthoDB" id="10249045at2759"/>
<evidence type="ECO:0000256" key="4">
    <source>
        <dbReference type="ARBA" id="ARBA00022670"/>
    </source>
</evidence>
<feature type="compositionally biased region" description="Low complexity" evidence="10">
    <location>
        <begin position="678"/>
        <end position="691"/>
    </location>
</feature>
<evidence type="ECO:0000256" key="10">
    <source>
        <dbReference type="SAM" id="MobiDB-lite"/>
    </source>
</evidence>
<accession>A0A813QUU0</accession>
<name>A0A813QUU0_9BILA</name>
<comment type="cofactor">
    <cofactor evidence="1">
        <name>Zn(2+)</name>
        <dbReference type="ChEBI" id="CHEBI:29105"/>
    </cofactor>
</comment>
<dbReference type="EMBL" id="CAJNOQ010000204">
    <property type="protein sequence ID" value="CAF0771893.1"/>
    <property type="molecule type" value="Genomic_DNA"/>
</dbReference>
<protein>
    <recommendedName>
        <fullName evidence="11">Peptidase M14 domain-containing protein</fullName>
    </recommendedName>
</protein>
<feature type="region of interest" description="Disordered" evidence="10">
    <location>
        <begin position="674"/>
        <end position="703"/>
    </location>
</feature>
<dbReference type="SUPFAM" id="SSF49464">
    <property type="entry name" value="Carboxypeptidase regulatory domain-like"/>
    <property type="match status" value="1"/>
</dbReference>
<keyword evidence="8" id="KW-0325">Glycoprotein</keyword>
<dbReference type="CDD" id="cd11308">
    <property type="entry name" value="Peptidase_M14NE-CP-C_like"/>
    <property type="match status" value="1"/>
</dbReference>
<dbReference type="GO" id="GO:0008270">
    <property type="term" value="F:zinc ion binding"/>
    <property type="evidence" value="ECO:0007669"/>
    <property type="project" value="InterPro"/>
</dbReference>
<sequence>MLEEQQSIGIDNGNQHHNTEQMFSALQKVHERCPEITYIYDLTLKSVEGRPLRVIVFSDNPTEHELLEPEFKYVANMHGNEVGGREMLIKLAEYLCNEYKFNNNETIKKLVDNTRIHLMPSMNPDGWEFAAAYAWNTTGHQRFPDIETMLKEEGATSWMAGRSNANRVDLNRNFPDLDNFIFKYDYYPHHRNNHLYVETIAQFINGTDCRNKAFQVETITVAFWIIHSPFVLSANLHNGALVASYPYDDDELHMKIYSPSPDDQVFQQLAESYSFSHPKMSKSLPLCANSTIKFEDGITNGAAWYPLCGGMQDFNYLASNCFELTIEMGCKKFPPGNYLPLIWDDNRNALINYMWQTHIGIKGLIYDDENQPIYNATIKVFELVNNKWKYLDHDVTSAEDGDYWRLLVDGSYAIQINKPGYETSVKYVDVENKKHAEAQQVNFILNRRMSDKQLNIRVFLKRLMEQYYCVTENSIKYRNRGKERESLLEKQQREEKERDKNANTTVYMAQISTEELDSLLADMLISNKSFPLHHVISGEEPGIGIGRESGDNEQQQEKFVEQLNQRLYYDRQKRARPRDYATLLRQYNSPKYTYSPTRSVYYYHNMGQKQTAPMTTTINQRFPVPQKVPPPSPARNHKLPLTPRTNYWLGLYQASLHLNGRGKDTLSSINLTKTTRGSDWSMNNDNDNSPSRTKQYASLQRRGETNNDYSAFFDRNLAPSNNSNHKLKTFNRLPLVKQKRQKNNNNSYYNDQLPTTVKAIVQPETFAEYQTLIADRKRLLENRTIDKKHLVVSP</sequence>
<evidence type="ECO:0000256" key="2">
    <source>
        <dbReference type="ARBA" id="ARBA00005988"/>
    </source>
</evidence>
<dbReference type="GO" id="GO:0006518">
    <property type="term" value="P:peptide metabolic process"/>
    <property type="evidence" value="ECO:0007669"/>
    <property type="project" value="TreeGrafter"/>
</dbReference>
<dbReference type="GO" id="GO:0004181">
    <property type="term" value="F:metallocarboxypeptidase activity"/>
    <property type="evidence" value="ECO:0007669"/>
    <property type="project" value="InterPro"/>
</dbReference>
<evidence type="ECO:0000256" key="3">
    <source>
        <dbReference type="ARBA" id="ARBA00022645"/>
    </source>
</evidence>
<keyword evidence="3" id="KW-0121">Carboxypeptidase</keyword>
<dbReference type="SUPFAM" id="SSF53187">
    <property type="entry name" value="Zn-dependent exopeptidases"/>
    <property type="match status" value="1"/>
</dbReference>
<feature type="domain" description="Peptidase M14" evidence="11">
    <location>
        <begin position="15"/>
        <end position="357"/>
    </location>
</feature>
<evidence type="ECO:0000313" key="14">
    <source>
        <dbReference type="Proteomes" id="UP000663829"/>
    </source>
</evidence>
<keyword evidence="14" id="KW-1185">Reference proteome</keyword>
<dbReference type="PANTHER" id="PTHR11532:SF93">
    <property type="entry name" value="CARBOXYPEPTIDASE E"/>
    <property type="match status" value="1"/>
</dbReference>
<dbReference type="PRINTS" id="PR00765">
    <property type="entry name" value="CRBOXYPTASEA"/>
</dbReference>
<evidence type="ECO:0000256" key="9">
    <source>
        <dbReference type="PROSITE-ProRule" id="PRU01379"/>
    </source>
</evidence>
<dbReference type="InterPro" id="IPR008969">
    <property type="entry name" value="CarboxyPept-like_regulatory"/>
</dbReference>
<evidence type="ECO:0000256" key="1">
    <source>
        <dbReference type="ARBA" id="ARBA00001947"/>
    </source>
</evidence>
<dbReference type="PROSITE" id="PS52035">
    <property type="entry name" value="PEPTIDASE_M14"/>
    <property type="match status" value="1"/>
</dbReference>
<comment type="caution">
    <text evidence="12">The sequence shown here is derived from an EMBL/GenBank/DDBJ whole genome shotgun (WGS) entry which is preliminary data.</text>
</comment>
<organism evidence="12 14">
    <name type="scientific">Didymodactylos carnosus</name>
    <dbReference type="NCBI Taxonomy" id="1234261"/>
    <lineage>
        <taxon>Eukaryota</taxon>
        <taxon>Metazoa</taxon>
        <taxon>Spiralia</taxon>
        <taxon>Gnathifera</taxon>
        <taxon>Rotifera</taxon>
        <taxon>Eurotatoria</taxon>
        <taxon>Bdelloidea</taxon>
        <taxon>Philodinida</taxon>
        <taxon>Philodinidae</taxon>
        <taxon>Didymodactylos</taxon>
    </lineage>
</organism>
<evidence type="ECO:0000313" key="12">
    <source>
        <dbReference type="EMBL" id="CAF0771893.1"/>
    </source>
</evidence>
<dbReference type="Gene3D" id="3.40.630.10">
    <property type="entry name" value="Zn peptidases"/>
    <property type="match status" value="1"/>
</dbReference>
<feature type="active site" description="Proton donor/acceptor" evidence="9">
    <location>
        <position position="327"/>
    </location>
</feature>
<keyword evidence="4" id="KW-0645">Protease</keyword>
<evidence type="ECO:0000313" key="13">
    <source>
        <dbReference type="EMBL" id="CAF3554058.1"/>
    </source>
</evidence>
<evidence type="ECO:0000256" key="7">
    <source>
        <dbReference type="ARBA" id="ARBA00022833"/>
    </source>
</evidence>
<dbReference type="Gene3D" id="2.60.40.1120">
    <property type="entry name" value="Carboxypeptidase-like, regulatory domain"/>
    <property type="match status" value="1"/>
</dbReference>